<accession>A0A6J4RDC2</accession>
<gene>
    <name evidence="1" type="ORF">AVDCRST_MAG25-1522</name>
</gene>
<name>A0A6J4RDC2_9ACTN</name>
<protein>
    <submittedName>
        <fullName evidence="1">Polynucleotide kinase 3-phosphatase-like</fullName>
    </submittedName>
</protein>
<dbReference type="GO" id="GO:0046403">
    <property type="term" value="F:polynucleotide 3'-phosphatase activity"/>
    <property type="evidence" value="ECO:0007669"/>
    <property type="project" value="TreeGrafter"/>
</dbReference>
<sequence length="147" mass="16519">MQASGKSTFYRERFAATHEHVSKDLFRHNKNRGRRQARLVEAALRDGRSVVVDNTNPTLEDRKPLIELAREHGARAIAYSFESGPRDSRERNGRREGRARVPDVAIFATAKKLVPPSRSEGFDGAYRVRILEGSGFEVLPCDGNESP</sequence>
<dbReference type="EMBL" id="CADCVI010000091">
    <property type="protein sequence ID" value="CAA9465915.1"/>
    <property type="molecule type" value="Genomic_DNA"/>
</dbReference>
<dbReference type="Pfam" id="PF13671">
    <property type="entry name" value="AAA_33"/>
    <property type="match status" value="1"/>
</dbReference>
<dbReference type="GO" id="GO:0046404">
    <property type="term" value="F:ATP-dependent polydeoxyribonucleotide 5'-hydroxyl-kinase activity"/>
    <property type="evidence" value="ECO:0007669"/>
    <property type="project" value="TreeGrafter"/>
</dbReference>
<dbReference type="GO" id="GO:0006281">
    <property type="term" value="P:DNA repair"/>
    <property type="evidence" value="ECO:0007669"/>
    <property type="project" value="TreeGrafter"/>
</dbReference>
<keyword evidence="1" id="KW-0418">Kinase</keyword>
<dbReference type="InterPro" id="IPR027417">
    <property type="entry name" value="P-loop_NTPase"/>
</dbReference>
<dbReference type="SUPFAM" id="SSF52540">
    <property type="entry name" value="P-loop containing nucleoside triphosphate hydrolases"/>
    <property type="match status" value="1"/>
</dbReference>
<dbReference type="PANTHER" id="PTHR12083">
    <property type="entry name" value="BIFUNCTIONAL POLYNUCLEOTIDE PHOSPHATASE/KINASE"/>
    <property type="match status" value="1"/>
</dbReference>
<dbReference type="AlphaFoldDB" id="A0A6J4RDC2"/>
<proteinExistence type="predicted"/>
<dbReference type="Gene3D" id="3.40.50.300">
    <property type="entry name" value="P-loop containing nucleotide triphosphate hydrolases"/>
    <property type="match status" value="1"/>
</dbReference>
<dbReference type="GO" id="GO:0003690">
    <property type="term" value="F:double-stranded DNA binding"/>
    <property type="evidence" value="ECO:0007669"/>
    <property type="project" value="TreeGrafter"/>
</dbReference>
<reference evidence="1" key="1">
    <citation type="submission" date="2020-02" db="EMBL/GenBank/DDBJ databases">
        <authorList>
            <person name="Meier V. D."/>
        </authorList>
    </citation>
    <scope>NUCLEOTIDE SEQUENCE</scope>
    <source>
        <strain evidence="1">AVDCRST_MAG25</strain>
    </source>
</reference>
<keyword evidence="1" id="KW-0808">Transferase</keyword>
<evidence type="ECO:0000313" key="1">
    <source>
        <dbReference type="EMBL" id="CAA9465915.1"/>
    </source>
</evidence>
<organism evidence="1">
    <name type="scientific">uncultured Rubrobacteraceae bacterium</name>
    <dbReference type="NCBI Taxonomy" id="349277"/>
    <lineage>
        <taxon>Bacteria</taxon>
        <taxon>Bacillati</taxon>
        <taxon>Actinomycetota</taxon>
        <taxon>Rubrobacteria</taxon>
        <taxon>Rubrobacterales</taxon>
        <taxon>Rubrobacteraceae</taxon>
        <taxon>environmental samples</taxon>
    </lineage>
</organism>
<dbReference type="PANTHER" id="PTHR12083:SF9">
    <property type="entry name" value="BIFUNCTIONAL POLYNUCLEOTIDE PHOSPHATASE_KINASE"/>
    <property type="match status" value="1"/>
</dbReference>